<gene>
    <name evidence="2" type="ORF">MM817_02606</name>
</gene>
<proteinExistence type="predicted"/>
<keyword evidence="1" id="KW-0812">Transmembrane</keyword>
<dbReference type="AlphaFoldDB" id="A0A9X1V9T4"/>
<dbReference type="RefSeq" id="WP_241715875.1">
    <property type="nucleotide sequence ID" value="NZ_JALBUF010000012.1"/>
</dbReference>
<evidence type="ECO:0000313" key="3">
    <source>
        <dbReference type="Proteomes" id="UP001139263"/>
    </source>
</evidence>
<name>A0A9X1V9T4_9BACL</name>
<keyword evidence="1" id="KW-1133">Transmembrane helix</keyword>
<sequence length="80" mass="9602">MIIGFGFGSPLISILMLILTSIASFLIFRAFRPSHLKRKPTREDLYYYYREQRRRARDLSSQFDLTDEEIDQKVEEDLRK</sequence>
<organism evidence="2 3">
    <name type="scientific">Sulfoacidibacillus ferrooxidans</name>
    <dbReference type="NCBI Taxonomy" id="2005001"/>
    <lineage>
        <taxon>Bacteria</taxon>
        <taxon>Bacillati</taxon>
        <taxon>Bacillota</taxon>
        <taxon>Bacilli</taxon>
        <taxon>Bacillales</taxon>
        <taxon>Alicyclobacillaceae</taxon>
        <taxon>Sulfoacidibacillus</taxon>
    </lineage>
</organism>
<dbReference type="EMBL" id="JALBUF010000012">
    <property type="protein sequence ID" value="MCI0184311.1"/>
    <property type="molecule type" value="Genomic_DNA"/>
</dbReference>
<keyword evidence="3" id="KW-1185">Reference proteome</keyword>
<evidence type="ECO:0000256" key="1">
    <source>
        <dbReference type="SAM" id="Phobius"/>
    </source>
</evidence>
<protein>
    <submittedName>
        <fullName evidence="2">Uncharacterized protein</fullName>
    </submittedName>
</protein>
<accession>A0A9X1V9T4</accession>
<keyword evidence="1" id="KW-0472">Membrane</keyword>
<dbReference type="Proteomes" id="UP001139263">
    <property type="component" value="Unassembled WGS sequence"/>
</dbReference>
<feature type="transmembrane region" description="Helical" evidence="1">
    <location>
        <begin position="12"/>
        <end position="31"/>
    </location>
</feature>
<reference evidence="2" key="1">
    <citation type="submission" date="2022-03" db="EMBL/GenBank/DDBJ databases">
        <title>Draft Genome Sequence of Firmicute Strain S0AB, a Heterotrophic Iron/Sulfur-Oxidizing Extreme Acidophile.</title>
        <authorList>
            <person name="Vergara E."/>
            <person name="Pakostova E."/>
            <person name="Johnson D.B."/>
            <person name="Holmes D.S."/>
        </authorList>
    </citation>
    <scope>NUCLEOTIDE SEQUENCE</scope>
    <source>
        <strain evidence="2">S0AB</strain>
    </source>
</reference>
<comment type="caution">
    <text evidence="2">The sequence shown here is derived from an EMBL/GenBank/DDBJ whole genome shotgun (WGS) entry which is preliminary data.</text>
</comment>
<evidence type="ECO:0000313" key="2">
    <source>
        <dbReference type="EMBL" id="MCI0184311.1"/>
    </source>
</evidence>